<dbReference type="EMBL" id="OZ020104">
    <property type="protein sequence ID" value="CAK9278882.1"/>
    <property type="molecule type" value="Genomic_DNA"/>
</dbReference>
<keyword evidence="6" id="KW-0813">Transport</keyword>
<dbReference type="Gene3D" id="2.40.128.330">
    <property type="match status" value="1"/>
</dbReference>
<evidence type="ECO:0000256" key="8">
    <source>
        <dbReference type="SAM" id="MobiDB-lite"/>
    </source>
</evidence>
<evidence type="ECO:0000256" key="4">
    <source>
        <dbReference type="ARBA" id="ARBA00022989"/>
    </source>
</evidence>
<feature type="region of interest" description="Disordered" evidence="8">
    <location>
        <begin position="307"/>
        <end position="344"/>
    </location>
</feature>
<feature type="compositionally biased region" description="Polar residues" evidence="8">
    <location>
        <begin position="332"/>
        <end position="344"/>
    </location>
</feature>
<evidence type="ECO:0000256" key="7">
    <source>
        <dbReference type="SAM" id="Coils"/>
    </source>
</evidence>
<keyword evidence="6" id="KW-0460">Magnesium</keyword>
<sequence length="464" mass="52370">MGGDLKARLLLPPPRPKSAASAAVACLPPSSSDLTPRHLLFQGVDDALSLLKKMKNKKNKRGHQAVRSWVRIDTAGNSQVLELDKVAIMRRCDLPARDLRLLDPLFVYPSTILGRERAIVVNLEQIRCIITADEVLLLNSLDNYDVLQYVIELQRRLLLVTTENSSSKNRPQFVNDGDMFSGSSSEYLPFEFRALEVALEAACIFLDTQAAELEKEVYPVLDELTSKISTLNLERVRRLKSHLVALTRRVQKVRDEIEQLMDDDGDMAELYLTEKKERMAVPPLDSTTYINYKSSMGAGASMSAPVSPVCSPTSTGHGQFQEKSLERMHSLARSQQSHDASSQNEDYRVEELEMLLEAYFVVIDGTLNKLSSLKEYIDDTEDFINIQLDNVRNQLIKFELLLTTATFVVAIFGVVTGVFGMNIPIELFDEPWTFKWVLIITGGAGMIIFCAFVWFFKQKRLMFT</sequence>
<evidence type="ECO:0000313" key="9">
    <source>
        <dbReference type="EMBL" id="CAK9278882.1"/>
    </source>
</evidence>
<accession>A0ABP0XJP2</accession>
<reference evidence="9" key="1">
    <citation type="submission" date="2024-02" db="EMBL/GenBank/DDBJ databases">
        <authorList>
            <consortium name="ELIXIR-Norway"/>
            <consortium name="Elixir Norway"/>
        </authorList>
    </citation>
    <scope>NUCLEOTIDE SEQUENCE</scope>
</reference>
<comment type="subcellular location">
    <subcellularLocation>
        <location evidence="1 6">Membrane</location>
        <topology evidence="1 6">Multi-pass membrane protein</topology>
    </subcellularLocation>
</comment>
<feature type="compositionally biased region" description="Polar residues" evidence="8">
    <location>
        <begin position="310"/>
        <end position="322"/>
    </location>
</feature>
<feature type="transmembrane region" description="Helical" evidence="6">
    <location>
        <begin position="400"/>
        <end position="421"/>
    </location>
</feature>
<gene>
    <name evidence="9" type="ORF">CSSPJE1EN1_LOCUS24360</name>
</gene>
<evidence type="ECO:0000256" key="3">
    <source>
        <dbReference type="ARBA" id="ARBA00022692"/>
    </source>
</evidence>
<dbReference type="PANTHER" id="PTHR13890:SF26">
    <property type="entry name" value="MAGNESIUM TRANSPORTER MRS2-1"/>
    <property type="match status" value="1"/>
</dbReference>
<protein>
    <recommendedName>
        <fullName evidence="6">Magnesium transporter</fullName>
    </recommendedName>
</protein>
<keyword evidence="7" id="KW-0175">Coiled coil</keyword>
<dbReference type="CDD" id="cd12823">
    <property type="entry name" value="Mrs2_Mfm1p-like"/>
    <property type="match status" value="1"/>
</dbReference>
<dbReference type="SUPFAM" id="SSF144083">
    <property type="entry name" value="Magnesium transport protein CorA, transmembrane region"/>
    <property type="match status" value="1"/>
</dbReference>
<dbReference type="PANTHER" id="PTHR13890">
    <property type="entry name" value="RNA SPLICING PROTEIN MRS2, MITOCHONDRIAL"/>
    <property type="match status" value="1"/>
</dbReference>
<dbReference type="Pfam" id="PF22099">
    <property type="entry name" value="MRS2-like"/>
    <property type="match status" value="2"/>
</dbReference>
<feature type="coiled-coil region" evidence="7">
    <location>
        <begin position="236"/>
        <end position="263"/>
    </location>
</feature>
<keyword evidence="10" id="KW-1185">Reference proteome</keyword>
<feature type="transmembrane region" description="Helical" evidence="6">
    <location>
        <begin position="433"/>
        <end position="456"/>
    </location>
</feature>
<proteinExistence type="inferred from homology"/>
<evidence type="ECO:0000256" key="1">
    <source>
        <dbReference type="ARBA" id="ARBA00004141"/>
    </source>
</evidence>
<evidence type="ECO:0000313" key="10">
    <source>
        <dbReference type="Proteomes" id="UP001497444"/>
    </source>
</evidence>
<keyword evidence="3 6" id="KW-0812">Transmembrane</keyword>
<evidence type="ECO:0000256" key="5">
    <source>
        <dbReference type="ARBA" id="ARBA00023136"/>
    </source>
</evidence>
<keyword evidence="4 6" id="KW-1133">Transmembrane helix</keyword>
<comment type="similarity">
    <text evidence="2 6">Belongs to the CorA metal ion transporter (MIT) (TC 1.A.35.5) family.</text>
</comment>
<name>A0ABP0XJP2_9BRYO</name>
<evidence type="ECO:0000256" key="2">
    <source>
        <dbReference type="ARBA" id="ARBA00007535"/>
    </source>
</evidence>
<dbReference type="Gene3D" id="1.20.58.340">
    <property type="entry name" value="Magnesium transport protein CorA, transmembrane region"/>
    <property type="match status" value="2"/>
</dbReference>
<dbReference type="Proteomes" id="UP001497444">
    <property type="component" value="Chromosome 9"/>
</dbReference>
<dbReference type="InterPro" id="IPR039204">
    <property type="entry name" value="MRS2-like"/>
</dbReference>
<comment type="function">
    <text evidence="6">Magnesium transporter that may mediate the influx of magnesium.</text>
</comment>
<dbReference type="InterPro" id="IPR045863">
    <property type="entry name" value="CorA_TM1_TM2"/>
</dbReference>
<evidence type="ECO:0000256" key="6">
    <source>
        <dbReference type="RuleBase" id="RU366041"/>
    </source>
</evidence>
<keyword evidence="5 6" id="KW-0472">Membrane</keyword>
<organism evidence="9 10">
    <name type="scientific">Sphagnum jensenii</name>
    <dbReference type="NCBI Taxonomy" id="128206"/>
    <lineage>
        <taxon>Eukaryota</taxon>
        <taxon>Viridiplantae</taxon>
        <taxon>Streptophyta</taxon>
        <taxon>Embryophyta</taxon>
        <taxon>Bryophyta</taxon>
        <taxon>Sphagnophytina</taxon>
        <taxon>Sphagnopsida</taxon>
        <taxon>Sphagnales</taxon>
        <taxon>Sphagnaceae</taxon>
        <taxon>Sphagnum</taxon>
    </lineage>
</organism>
<keyword evidence="6" id="KW-0406">Ion transport</keyword>